<dbReference type="InterPro" id="IPR011765">
    <property type="entry name" value="Pept_M16_N"/>
</dbReference>
<dbReference type="Gene3D" id="3.30.830.10">
    <property type="entry name" value="Metalloenzyme, LuxS/M16 peptidase-like"/>
    <property type="match status" value="2"/>
</dbReference>
<proteinExistence type="predicted"/>
<dbReference type="NCBIfam" id="NF047421">
    <property type="entry name" value="YfmH_fam"/>
    <property type="match status" value="1"/>
</dbReference>
<accession>A0ABS5PQU8</accession>
<dbReference type="PANTHER" id="PTHR11851">
    <property type="entry name" value="METALLOPROTEASE"/>
    <property type="match status" value="1"/>
</dbReference>
<evidence type="ECO:0000313" key="3">
    <source>
        <dbReference type="EMBL" id="MBS7527529.1"/>
    </source>
</evidence>
<comment type="caution">
    <text evidence="3">The sequence shown here is derived from an EMBL/GenBank/DDBJ whole genome shotgun (WGS) entry which is preliminary data.</text>
</comment>
<dbReference type="SUPFAM" id="SSF63411">
    <property type="entry name" value="LuxS/MPP-like metallohydrolase"/>
    <property type="match status" value="2"/>
</dbReference>
<keyword evidence="4" id="KW-1185">Reference proteome</keyword>
<dbReference type="InterPro" id="IPR007863">
    <property type="entry name" value="Peptidase_M16_C"/>
</dbReference>
<dbReference type="Pfam" id="PF05193">
    <property type="entry name" value="Peptidase_M16_C"/>
    <property type="match status" value="1"/>
</dbReference>
<dbReference type="Pfam" id="PF00675">
    <property type="entry name" value="Peptidase_M16"/>
    <property type="match status" value="1"/>
</dbReference>
<feature type="domain" description="Peptidase M16 N-terminal" evidence="1">
    <location>
        <begin position="65"/>
        <end position="177"/>
    </location>
</feature>
<dbReference type="PANTHER" id="PTHR11851:SF134">
    <property type="entry name" value="ZINC-DEPENDENT PROTEASE"/>
    <property type="match status" value="1"/>
</dbReference>
<dbReference type="RefSeq" id="WP_213237391.1">
    <property type="nucleotide sequence ID" value="NZ_JAHBCL010000021.1"/>
</dbReference>
<dbReference type="InterPro" id="IPR011249">
    <property type="entry name" value="Metalloenz_LuxS/M16"/>
</dbReference>
<dbReference type="InterPro" id="IPR050361">
    <property type="entry name" value="MPP/UQCRC_Complex"/>
</dbReference>
<name>A0ABS5PQU8_9FIRM</name>
<feature type="domain" description="Peptidase M16 C-terminal" evidence="2">
    <location>
        <begin position="183"/>
        <end position="364"/>
    </location>
</feature>
<dbReference type="Proteomes" id="UP000746471">
    <property type="component" value="Unassembled WGS sequence"/>
</dbReference>
<reference evidence="3 4" key="1">
    <citation type="submission" date="2021-05" db="EMBL/GenBank/DDBJ databases">
        <title>Fusibacter ferrireducens sp. nov., an anaerobic, sulfur- and Fe-reducing bacterium isolated from the mangrove sediment.</title>
        <authorList>
            <person name="Qiu D."/>
        </authorList>
    </citation>
    <scope>NUCLEOTIDE SEQUENCE [LARGE SCALE GENOMIC DNA]</scope>
    <source>
        <strain evidence="3 4">DSM 12116</strain>
    </source>
</reference>
<evidence type="ECO:0000259" key="2">
    <source>
        <dbReference type="Pfam" id="PF05193"/>
    </source>
</evidence>
<dbReference type="EMBL" id="JAHBCL010000021">
    <property type="protein sequence ID" value="MBS7527529.1"/>
    <property type="molecule type" value="Genomic_DNA"/>
</dbReference>
<gene>
    <name evidence="3" type="ORF">KHM83_12665</name>
</gene>
<protein>
    <submittedName>
        <fullName evidence="3">Insulinase family protein</fullName>
    </submittedName>
</protein>
<evidence type="ECO:0000313" key="4">
    <source>
        <dbReference type="Proteomes" id="UP000746471"/>
    </source>
</evidence>
<sequence>MTKTNNHYNRFLGETVHRQTLDSGLTVYVIPKRGFTKKYAFFATRYGGMSNHFELSNGEHVDMPLGIAHFLEHQIFEDQEESTFVKFEKIGANVNAYTSNASTVYYFDTVHEFEKGLGYLMSLVQNTSINEKTVEKEKGIIIQEINMYKDELDWALAMNLYRSLYNEHPIIYDIAGTEESVSSITAEQILKCYEYFYTPNNMSVFIYGDVNPEAMFTLVDSLQTESFKAKREAPQLMIPNEPKHINERRIEISGDVPKDRFQIGFKADPTKFEGELERHSAAIRTANDIMFGRSSKLYERAMQKGLITDGFDVESQFGFGYAYAAIGAESKDIDALSALILETIEDAVKNGIDQEAFNRMKRKLVGRLLISFNALQSLASNYTYHIMKGTDLFRYVNWLQEMTYDEMMTTVRVFYQSEHSAMSIIRKQHEDN</sequence>
<organism evidence="3 4">
    <name type="scientific">Fusibacter paucivorans</name>
    <dbReference type="NCBI Taxonomy" id="76009"/>
    <lineage>
        <taxon>Bacteria</taxon>
        <taxon>Bacillati</taxon>
        <taxon>Bacillota</taxon>
        <taxon>Clostridia</taxon>
        <taxon>Eubacteriales</taxon>
        <taxon>Eubacteriales Family XII. Incertae Sedis</taxon>
        <taxon>Fusibacter</taxon>
    </lineage>
</organism>
<evidence type="ECO:0000259" key="1">
    <source>
        <dbReference type="Pfam" id="PF00675"/>
    </source>
</evidence>